<dbReference type="InterPro" id="IPR002525">
    <property type="entry name" value="Transp_IS110-like_N"/>
</dbReference>
<protein>
    <submittedName>
        <fullName evidence="3">Mobile element protein</fullName>
    </submittedName>
</protein>
<dbReference type="EMBL" id="FPHD01000055">
    <property type="protein sequence ID" value="SFV60666.1"/>
    <property type="molecule type" value="Genomic_DNA"/>
</dbReference>
<dbReference type="InterPro" id="IPR003346">
    <property type="entry name" value="Transposase_20"/>
</dbReference>
<evidence type="ECO:0000313" key="3">
    <source>
        <dbReference type="EMBL" id="SFV60666.1"/>
    </source>
</evidence>
<dbReference type="Pfam" id="PF01548">
    <property type="entry name" value="DEDD_Tnp_IS110"/>
    <property type="match status" value="1"/>
</dbReference>
<feature type="domain" description="Transposase IS110-like N-terminal" evidence="1">
    <location>
        <begin position="5"/>
        <end position="153"/>
    </location>
</feature>
<gene>
    <name evidence="3" type="ORF">MNB_SV-8-1122</name>
</gene>
<dbReference type="GO" id="GO:0004803">
    <property type="term" value="F:transposase activity"/>
    <property type="evidence" value="ECO:0007669"/>
    <property type="project" value="InterPro"/>
</dbReference>
<proteinExistence type="predicted"/>
<evidence type="ECO:0000259" key="2">
    <source>
        <dbReference type="Pfam" id="PF02371"/>
    </source>
</evidence>
<feature type="domain" description="Transposase IS116/IS110/IS902 C-terminal" evidence="2">
    <location>
        <begin position="201"/>
        <end position="284"/>
    </location>
</feature>
<sequence>MFNYIGIDVSKATLQVYIPIKDENISIKNTKKSLISLYSKLKKYYKKESRNLVIIFEPTGSYSALLKDFCSEKNINAFIINPRQSANFAKALDNRSKSDIIDAEMLYKFHVMLSTDDIAVPIVDNVQEGLSEALAYYKFIQKERVSFSNHLESLEVKNGSTLIIKKLKSEIKHLKAEEEKMIVMMKSLVLSDKLMKEKFENISSIIGVGEKAAIVLIHLFITYPEANRQEIIALSGLDAIENTSGTSIQRRTRISKKGNSIYRSVLFMPVLSAIQHNPYMKRFYDRLKNNGKHSTVAQIAVMRKIILIAHSLYKNNVKFDKNIYEKSIGIKKNDV</sequence>
<name>A0A1W1C4G3_9ZZZZ</name>
<dbReference type="NCBIfam" id="NF033542">
    <property type="entry name" value="transpos_IS110"/>
    <property type="match status" value="1"/>
</dbReference>
<accession>A0A1W1C4G3</accession>
<dbReference type="GO" id="GO:0003677">
    <property type="term" value="F:DNA binding"/>
    <property type="evidence" value="ECO:0007669"/>
    <property type="project" value="InterPro"/>
</dbReference>
<dbReference type="GO" id="GO:0006313">
    <property type="term" value="P:DNA transposition"/>
    <property type="evidence" value="ECO:0007669"/>
    <property type="project" value="InterPro"/>
</dbReference>
<dbReference type="InterPro" id="IPR047650">
    <property type="entry name" value="Transpos_IS110"/>
</dbReference>
<evidence type="ECO:0000259" key="1">
    <source>
        <dbReference type="Pfam" id="PF01548"/>
    </source>
</evidence>
<dbReference type="Pfam" id="PF02371">
    <property type="entry name" value="Transposase_20"/>
    <property type="match status" value="1"/>
</dbReference>
<dbReference type="AlphaFoldDB" id="A0A1W1C4G3"/>
<reference evidence="3" key="1">
    <citation type="submission" date="2016-10" db="EMBL/GenBank/DDBJ databases">
        <authorList>
            <person name="de Groot N.N."/>
        </authorList>
    </citation>
    <scope>NUCLEOTIDE SEQUENCE</scope>
</reference>
<dbReference type="PANTHER" id="PTHR33055">
    <property type="entry name" value="TRANSPOSASE FOR INSERTION SEQUENCE ELEMENT IS1111A"/>
    <property type="match status" value="1"/>
</dbReference>
<dbReference type="PANTHER" id="PTHR33055:SF3">
    <property type="entry name" value="PUTATIVE TRANSPOSASE FOR IS117-RELATED"/>
    <property type="match status" value="1"/>
</dbReference>
<organism evidence="3">
    <name type="scientific">hydrothermal vent metagenome</name>
    <dbReference type="NCBI Taxonomy" id="652676"/>
    <lineage>
        <taxon>unclassified sequences</taxon>
        <taxon>metagenomes</taxon>
        <taxon>ecological metagenomes</taxon>
    </lineage>
</organism>